<keyword evidence="4 10" id="KW-0548">Nucleotidyltransferase</keyword>
<evidence type="ECO:0000256" key="6">
    <source>
        <dbReference type="ARBA" id="ARBA00023134"/>
    </source>
</evidence>
<dbReference type="InterPro" id="IPR029044">
    <property type="entry name" value="Nucleotide-diphossugar_trans"/>
</dbReference>
<sequence length="362" mass="41204">MDKNNYCVIMAGGVGSRFWPLSKNNKPKQFLDILGTGKTLIQLTYERFASICPTENFFVVTNANYKSLVLQQLPNINENQVLLEPIRRNTAPCIAYANYKIQKRNPNASIIVTPADHLILNETKFLGVLSEGIQFVQDGNKLLTLGITPSRPETGYGYIQVSNKAVENYSDVYPVKTFTEKPHLELAKIFQESGEFFWNSGIFVWKLSTIQDAFDKFLPDIKNLFEAILDKLDTGEEQSFIDQIYPKCENISIDYGILEKSESVFVYCSEFGWSDLGTWGSLYEHTAKDNNLNAIQGENVMLYESKNCLVNVPNNKLVVVQGLKDYIVVETDNSLLICRRRDEQEIRKIVNDVKITKGKKFV</sequence>
<dbReference type="EC" id="2.7.7.13" evidence="2"/>
<dbReference type="InterPro" id="IPR051161">
    <property type="entry name" value="Mannose-6P_isomerase_type2"/>
</dbReference>
<dbReference type="PANTHER" id="PTHR46390:SF1">
    <property type="entry name" value="MANNOSE-1-PHOSPHATE GUANYLYLTRANSFERASE"/>
    <property type="match status" value="1"/>
</dbReference>
<evidence type="ECO:0000313" key="11">
    <source>
        <dbReference type="Proteomes" id="UP000233618"/>
    </source>
</evidence>
<keyword evidence="3 10" id="KW-0808">Transferase</keyword>
<dbReference type="Proteomes" id="UP000233618">
    <property type="component" value="Unassembled WGS sequence"/>
</dbReference>
<reference evidence="10 11" key="1">
    <citation type="journal article" date="2017" name="Front. Microbiol.">
        <title>Labilibaculum manganireducens gen. nov., sp. nov. and Labilibaculum filiforme sp. nov., Novel Bacteroidetes Isolated from Subsurface Sediments of the Baltic Sea.</title>
        <authorList>
            <person name="Vandieken V."/>
            <person name="Marshall I.P."/>
            <person name="Niemann H."/>
            <person name="Engelen B."/>
            <person name="Cypionka H."/>
        </authorList>
    </citation>
    <scope>NUCLEOTIDE SEQUENCE [LARGE SCALE GENOMIC DNA]</scope>
    <source>
        <strain evidence="10 11">59.10-2M</strain>
    </source>
</reference>
<feature type="domain" description="MannoseP isomerase/GMP-like beta-helix" evidence="9">
    <location>
        <begin position="299"/>
        <end position="351"/>
    </location>
</feature>
<dbReference type="GO" id="GO:0009298">
    <property type="term" value="P:GDP-mannose biosynthetic process"/>
    <property type="evidence" value="ECO:0007669"/>
    <property type="project" value="TreeGrafter"/>
</dbReference>
<keyword evidence="5" id="KW-0547">Nucleotide-binding</keyword>
<evidence type="ECO:0000259" key="9">
    <source>
        <dbReference type="Pfam" id="PF22640"/>
    </source>
</evidence>
<dbReference type="PANTHER" id="PTHR46390">
    <property type="entry name" value="MANNOSE-1-PHOSPHATE GUANYLYLTRANSFERASE"/>
    <property type="match status" value="1"/>
</dbReference>
<evidence type="ECO:0000256" key="2">
    <source>
        <dbReference type="ARBA" id="ARBA00012387"/>
    </source>
</evidence>
<evidence type="ECO:0000256" key="1">
    <source>
        <dbReference type="ARBA" id="ARBA00006115"/>
    </source>
</evidence>
<proteinExistence type="inferred from homology"/>
<dbReference type="SUPFAM" id="SSF159283">
    <property type="entry name" value="Guanosine diphospho-D-mannose pyrophosphorylase/mannose-6-phosphate isomerase linker domain"/>
    <property type="match status" value="1"/>
</dbReference>
<protein>
    <recommendedName>
        <fullName evidence="2">mannose-1-phosphate guanylyltransferase</fullName>
        <ecNumber evidence="2">2.7.7.13</ecNumber>
    </recommendedName>
</protein>
<dbReference type="GO" id="GO:0004475">
    <property type="term" value="F:mannose-1-phosphate guanylyltransferase (GTP) activity"/>
    <property type="evidence" value="ECO:0007669"/>
    <property type="project" value="UniProtKB-EC"/>
</dbReference>
<dbReference type="InterPro" id="IPR005835">
    <property type="entry name" value="NTP_transferase_dom"/>
</dbReference>
<dbReference type="EMBL" id="MVDE01000022">
    <property type="protein sequence ID" value="PKQ64652.1"/>
    <property type="molecule type" value="Genomic_DNA"/>
</dbReference>
<evidence type="ECO:0000313" key="10">
    <source>
        <dbReference type="EMBL" id="PKQ64652.1"/>
    </source>
</evidence>
<dbReference type="GO" id="GO:0005525">
    <property type="term" value="F:GTP binding"/>
    <property type="evidence" value="ECO:0007669"/>
    <property type="project" value="UniProtKB-KW"/>
</dbReference>
<dbReference type="Pfam" id="PF22640">
    <property type="entry name" value="ManC_GMP_beta-helix"/>
    <property type="match status" value="1"/>
</dbReference>
<evidence type="ECO:0000256" key="7">
    <source>
        <dbReference type="ARBA" id="ARBA00047343"/>
    </source>
</evidence>
<keyword evidence="11" id="KW-1185">Reference proteome</keyword>
<feature type="domain" description="Nucleotidyl transferase" evidence="8">
    <location>
        <begin position="8"/>
        <end position="289"/>
    </location>
</feature>
<dbReference type="InterPro" id="IPR049577">
    <property type="entry name" value="GMPP_N"/>
</dbReference>
<keyword evidence="6" id="KW-0342">GTP-binding</keyword>
<name>A0A2N3I2X3_9BACT</name>
<dbReference type="SUPFAM" id="SSF53448">
    <property type="entry name" value="Nucleotide-diphospho-sugar transferases"/>
    <property type="match status" value="1"/>
</dbReference>
<dbReference type="AlphaFoldDB" id="A0A2N3I2X3"/>
<dbReference type="RefSeq" id="WP_101310487.1">
    <property type="nucleotide sequence ID" value="NZ_MVDE01000022.1"/>
</dbReference>
<evidence type="ECO:0000256" key="5">
    <source>
        <dbReference type="ARBA" id="ARBA00022741"/>
    </source>
</evidence>
<evidence type="ECO:0000256" key="3">
    <source>
        <dbReference type="ARBA" id="ARBA00022679"/>
    </source>
</evidence>
<dbReference type="CDD" id="cd02509">
    <property type="entry name" value="GDP-M1P_Guanylyltransferase"/>
    <property type="match status" value="1"/>
</dbReference>
<dbReference type="InterPro" id="IPR054566">
    <property type="entry name" value="ManC/GMP-like_b-helix"/>
</dbReference>
<dbReference type="Pfam" id="PF00483">
    <property type="entry name" value="NTP_transferase"/>
    <property type="match status" value="1"/>
</dbReference>
<comment type="similarity">
    <text evidence="1">Belongs to the mannose-6-phosphate isomerase type 2 family.</text>
</comment>
<organism evidence="10 11">
    <name type="scientific">Labilibaculum manganireducens</name>
    <dbReference type="NCBI Taxonomy" id="1940525"/>
    <lineage>
        <taxon>Bacteria</taxon>
        <taxon>Pseudomonadati</taxon>
        <taxon>Bacteroidota</taxon>
        <taxon>Bacteroidia</taxon>
        <taxon>Marinilabiliales</taxon>
        <taxon>Marinifilaceae</taxon>
        <taxon>Labilibaculum</taxon>
    </lineage>
</organism>
<dbReference type="Gene3D" id="3.90.550.10">
    <property type="entry name" value="Spore Coat Polysaccharide Biosynthesis Protein SpsA, Chain A"/>
    <property type="match status" value="1"/>
</dbReference>
<comment type="catalytic activity">
    <reaction evidence="7">
        <text>alpha-D-mannose 1-phosphate + GTP + H(+) = GDP-alpha-D-mannose + diphosphate</text>
        <dbReference type="Rhea" id="RHEA:15229"/>
        <dbReference type="ChEBI" id="CHEBI:15378"/>
        <dbReference type="ChEBI" id="CHEBI:33019"/>
        <dbReference type="ChEBI" id="CHEBI:37565"/>
        <dbReference type="ChEBI" id="CHEBI:57527"/>
        <dbReference type="ChEBI" id="CHEBI:58409"/>
        <dbReference type="EC" id="2.7.7.13"/>
    </reaction>
</comment>
<comment type="caution">
    <text evidence="10">The sequence shown here is derived from an EMBL/GenBank/DDBJ whole genome shotgun (WGS) entry which is preliminary data.</text>
</comment>
<evidence type="ECO:0000256" key="4">
    <source>
        <dbReference type="ARBA" id="ARBA00022695"/>
    </source>
</evidence>
<accession>A0A2N3I2X3</accession>
<dbReference type="FunFam" id="3.90.550.10:FF:000046">
    <property type="entry name" value="Mannose-1-phosphate guanylyltransferase (GDP)"/>
    <property type="match status" value="1"/>
</dbReference>
<gene>
    <name evidence="10" type="ORF">BZG01_14055</name>
</gene>
<evidence type="ECO:0000259" key="8">
    <source>
        <dbReference type="Pfam" id="PF00483"/>
    </source>
</evidence>